<dbReference type="Gene3D" id="1.10.4030.10">
    <property type="entry name" value="Porin chaperone SurA, peptide-binding domain"/>
    <property type="match status" value="1"/>
</dbReference>
<keyword evidence="6 12" id="KW-0472">Membrane</keyword>
<dbReference type="InterPro" id="IPR052029">
    <property type="entry name" value="PpiD_chaperone"/>
</dbReference>
<evidence type="ECO:0000256" key="4">
    <source>
        <dbReference type="ARBA" id="ARBA00022692"/>
    </source>
</evidence>
<evidence type="ECO:0000313" key="14">
    <source>
        <dbReference type="EMBL" id="OGF13657.1"/>
    </source>
</evidence>
<feature type="transmembrane region" description="Helical" evidence="12">
    <location>
        <begin position="12"/>
        <end position="32"/>
    </location>
</feature>
<dbReference type="SUPFAM" id="SSF54534">
    <property type="entry name" value="FKBP-like"/>
    <property type="match status" value="2"/>
</dbReference>
<reference evidence="14 15" key="1">
    <citation type="journal article" date="2016" name="Nat. Commun.">
        <title>Thousands of microbial genomes shed light on interconnected biogeochemical processes in an aquifer system.</title>
        <authorList>
            <person name="Anantharaman K."/>
            <person name="Brown C.T."/>
            <person name="Hug L.A."/>
            <person name="Sharon I."/>
            <person name="Castelle C.J."/>
            <person name="Probst A.J."/>
            <person name="Thomas B.C."/>
            <person name="Singh A."/>
            <person name="Wilkins M.J."/>
            <person name="Karaoz U."/>
            <person name="Brodie E.L."/>
            <person name="Williams K.H."/>
            <person name="Hubbard S.S."/>
            <person name="Banfield J.F."/>
        </authorList>
    </citation>
    <scope>NUCLEOTIDE SEQUENCE [LARGE SCALE GENOMIC DNA]</scope>
</reference>
<evidence type="ECO:0000256" key="9">
    <source>
        <dbReference type="ARBA" id="ARBA00040743"/>
    </source>
</evidence>
<dbReference type="Pfam" id="PF13145">
    <property type="entry name" value="Rotamase_2"/>
    <property type="match status" value="1"/>
</dbReference>
<dbReference type="AlphaFoldDB" id="A0A1F5RGK7"/>
<keyword evidence="11" id="KW-0413">Isomerase</keyword>
<comment type="caution">
    <text evidence="14">The sequence shown here is derived from an EMBL/GenBank/DDBJ whole genome shotgun (WGS) entry which is preliminary data.</text>
</comment>
<evidence type="ECO:0000256" key="8">
    <source>
        <dbReference type="ARBA" id="ARBA00038408"/>
    </source>
</evidence>
<feature type="domain" description="PpiC" evidence="13">
    <location>
        <begin position="435"/>
        <end position="552"/>
    </location>
</feature>
<dbReference type="PROSITE" id="PS50198">
    <property type="entry name" value="PPIC_PPIASE_2"/>
    <property type="match status" value="2"/>
</dbReference>
<dbReference type="Gene3D" id="3.10.50.40">
    <property type="match status" value="3"/>
</dbReference>
<dbReference type="InterPro" id="IPR000297">
    <property type="entry name" value="PPIase_PpiC"/>
</dbReference>
<evidence type="ECO:0000256" key="1">
    <source>
        <dbReference type="ARBA" id="ARBA00004382"/>
    </source>
</evidence>
<keyword evidence="4 12" id="KW-0812">Transmembrane</keyword>
<keyword evidence="5 12" id="KW-1133">Transmembrane helix</keyword>
<proteinExistence type="inferred from homology"/>
<accession>A0A1F5RGK7</accession>
<name>A0A1F5RGK7_9BACT</name>
<comment type="subcellular location">
    <subcellularLocation>
        <location evidence="1">Cell inner membrane</location>
        <topology evidence="1">Single-pass type II membrane protein</topology>
        <orientation evidence="1">Periplasmic side</orientation>
    </subcellularLocation>
</comment>
<gene>
    <name evidence="14" type="ORF">A2024_10995</name>
</gene>
<dbReference type="PROSITE" id="PS01096">
    <property type="entry name" value="PPIC_PPIASE_1"/>
    <property type="match status" value="1"/>
</dbReference>
<keyword evidence="11" id="KW-0697">Rotamase</keyword>
<evidence type="ECO:0000313" key="15">
    <source>
        <dbReference type="Proteomes" id="UP000177230"/>
    </source>
</evidence>
<evidence type="ECO:0000256" key="11">
    <source>
        <dbReference type="PROSITE-ProRule" id="PRU00278"/>
    </source>
</evidence>
<evidence type="ECO:0000256" key="7">
    <source>
        <dbReference type="ARBA" id="ARBA00023186"/>
    </source>
</evidence>
<evidence type="ECO:0000256" key="12">
    <source>
        <dbReference type="SAM" id="Phobius"/>
    </source>
</evidence>
<feature type="domain" description="PpiC" evidence="13">
    <location>
        <begin position="238"/>
        <end position="339"/>
    </location>
</feature>
<evidence type="ECO:0000256" key="10">
    <source>
        <dbReference type="ARBA" id="ARBA00042775"/>
    </source>
</evidence>
<keyword evidence="7" id="KW-0143">Chaperone</keyword>
<dbReference type="PANTHER" id="PTHR47529:SF1">
    <property type="entry name" value="PERIPLASMIC CHAPERONE PPID"/>
    <property type="match status" value="1"/>
</dbReference>
<comment type="similarity">
    <text evidence="8">Belongs to the PpiD chaperone family.</text>
</comment>
<protein>
    <recommendedName>
        <fullName evidence="9">Periplasmic chaperone PpiD</fullName>
    </recommendedName>
    <alternativeName>
        <fullName evidence="10">Periplasmic folding chaperone</fullName>
    </alternativeName>
</protein>
<dbReference type="Pfam" id="PF13623">
    <property type="entry name" value="SurA_N_2"/>
    <property type="match status" value="1"/>
</dbReference>
<organism evidence="14 15">
    <name type="scientific">Candidatus Edwardsbacteria bacterium GWF2_54_11</name>
    <dbReference type="NCBI Taxonomy" id="1817851"/>
    <lineage>
        <taxon>Bacteria</taxon>
        <taxon>Candidatus Edwardsiibacteriota</taxon>
    </lineage>
</organism>
<dbReference type="GO" id="GO:0005886">
    <property type="term" value="C:plasma membrane"/>
    <property type="evidence" value="ECO:0007669"/>
    <property type="project" value="UniProtKB-SubCell"/>
</dbReference>
<evidence type="ECO:0000256" key="5">
    <source>
        <dbReference type="ARBA" id="ARBA00022989"/>
    </source>
</evidence>
<dbReference type="InterPro" id="IPR027304">
    <property type="entry name" value="Trigger_fact/SurA_dom_sf"/>
</dbReference>
<evidence type="ECO:0000256" key="3">
    <source>
        <dbReference type="ARBA" id="ARBA00022519"/>
    </source>
</evidence>
<evidence type="ECO:0000259" key="13">
    <source>
        <dbReference type="PROSITE" id="PS50198"/>
    </source>
</evidence>
<dbReference type="GO" id="GO:0003755">
    <property type="term" value="F:peptidyl-prolyl cis-trans isomerase activity"/>
    <property type="evidence" value="ECO:0007669"/>
    <property type="project" value="UniProtKB-KW"/>
</dbReference>
<dbReference type="InterPro" id="IPR046357">
    <property type="entry name" value="PPIase_dom_sf"/>
</dbReference>
<dbReference type="InterPro" id="IPR023058">
    <property type="entry name" value="PPIase_PpiC_CS"/>
</dbReference>
<keyword evidence="2" id="KW-1003">Cell membrane</keyword>
<sequence length="602" mass="67703">MKAMRSQMKVIMWIVAVAMVVGFGFIITGTGGNLGKSQSKLAQGIVGEVDGQSISLRQYQEIYRQNLQNYRQQSGGEPDEATAKQIENQTWQSLVEEMLLQQAYRKLGIKTFDEEVVSIIRNSPPQELRGNENLMTNGVFDIQKYHAFISHPQSMPWLLDYEIQIKKQLPLQKLRLQLVAGIRVTDQELKEAFIDKFDRVRASYIAIPLGAFYNPNQEISQDRIAGYYQEHRSEYQAPERANLEFVAFAHSPTEKDLQAVKDRIGEIYQEARTPGADFAELAMTYSEDPGTTEKGGDLGFFGRGQMIPEFEKVAFEMAPGKVSPPFQTQFGWHIVKVEEKKTEQGKPMVRARHILLRIKASEETLADLRIKSDIFNDAVKEQGFEKAAAEQGLEIVKTGFFPRGFYVPRLGSMPELVNFAFDESQGSVSPVLDNGQSYVVARILDRQKKGIKPLAEVEQLIRSKILMEMAKAEAQAMAQNLRSQIANPGELEKAAKAANAKLETTGEFSRADFLPNVGNQNEFFAAAFSLAPGTVSGPVATDQAVYIIRVDSHNPINQELFNQEAGKLEQELIQKKQNEAIQNWYQSLQNNANIRDYRVAGM</sequence>
<evidence type="ECO:0000256" key="2">
    <source>
        <dbReference type="ARBA" id="ARBA00022475"/>
    </source>
</evidence>
<dbReference type="SUPFAM" id="SSF109998">
    <property type="entry name" value="Triger factor/SurA peptide-binding domain-like"/>
    <property type="match status" value="1"/>
</dbReference>
<dbReference type="EMBL" id="MFFM01000014">
    <property type="protein sequence ID" value="OGF13657.1"/>
    <property type="molecule type" value="Genomic_DNA"/>
</dbReference>
<dbReference type="Proteomes" id="UP000177230">
    <property type="component" value="Unassembled WGS sequence"/>
</dbReference>
<evidence type="ECO:0000256" key="6">
    <source>
        <dbReference type="ARBA" id="ARBA00023136"/>
    </source>
</evidence>
<keyword evidence="3" id="KW-0997">Cell inner membrane</keyword>
<dbReference type="Pfam" id="PF00639">
    <property type="entry name" value="Rotamase"/>
    <property type="match status" value="1"/>
</dbReference>
<dbReference type="PANTHER" id="PTHR47529">
    <property type="entry name" value="PEPTIDYL-PROLYL CIS-TRANS ISOMERASE D"/>
    <property type="match status" value="1"/>
</dbReference>